<dbReference type="PANTHER" id="PTHR11220">
    <property type="entry name" value="HEME-BINDING PROTEIN-RELATED"/>
    <property type="match status" value="1"/>
</dbReference>
<dbReference type="AlphaFoldDB" id="L0H056"/>
<dbReference type="EMBL" id="CP003051">
    <property type="protein sequence ID" value="AGA91447.1"/>
    <property type="molecule type" value="Genomic_DNA"/>
</dbReference>
<dbReference type="SUPFAM" id="SSF55136">
    <property type="entry name" value="Probable bacterial effector-binding domain"/>
    <property type="match status" value="1"/>
</dbReference>
<dbReference type="InterPro" id="IPR006917">
    <property type="entry name" value="SOUL_heme-bd"/>
</dbReference>
<proteinExistence type="predicted"/>
<dbReference type="OrthoDB" id="2156220at2"/>
<organism evidence="1 2">
    <name type="scientific">Thioflavicoccus mobilis 8321</name>
    <dbReference type="NCBI Taxonomy" id="765912"/>
    <lineage>
        <taxon>Bacteria</taxon>
        <taxon>Pseudomonadati</taxon>
        <taxon>Pseudomonadota</taxon>
        <taxon>Gammaproteobacteria</taxon>
        <taxon>Chromatiales</taxon>
        <taxon>Chromatiaceae</taxon>
        <taxon>Thioflavicoccus</taxon>
    </lineage>
</organism>
<reference evidence="1 2" key="1">
    <citation type="submission" date="2011-09" db="EMBL/GenBank/DDBJ databases">
        <title>Complete sequence of chromosome of Thioflavicoccus mobilis 8321.</title>
        <authorList>
            <consortium name="US DOE Joint Genome Institute"/>
            <person name="Lucas S."/>
            <person name="Han J."/>
            <person name="Lapidus A."/>
            <person name="Cheng J.-F."/>
            <person name="Goodwin L."/>
            <person name="Pitluck S."/>
            <person name="Peters L."/>
            <person name="Ovchinnikova G."/>
            <person name="Lu M."/>
            <person name="Detter J.C."/>
            <person name="Han C."/>
            <person name="Tapia R."/>
            <person name="Land M."/>
            <person name="Hauser L."/>
            <person name="Kyrpides N."/>
            <person name="Ivanova N."/>
            <person name="Pagani I."/>
            <person name="Vogl K."/>
            <person name="Liu Z."/>
            <person name="Imhoff J."/>
            <person name="Thiel V."/>
            <person name="Frigaard N.-U."/>
            <person name="Bryant D."/>
            <person name="Woyke T."/>
        </authorList>
    </citation>
    <scope>NUCLEOTIDE SEQUENCE [LARGE SCALE GENOMIC DNA]</scope>
    <source>
        <strain evidence="1 2">8321</strain>
    </source>
</reference>
<keyword evidence="2" id="KW-1185">Reference proteome</keyword>
<evidence type="ECO:0000313" key="1">
    <source>
        <dbReference type="EMBL" id="AGA91447.1"/>
    </source>
</evidence>
<dbReference type="STRING" id="765912.Thimo_2737"/>
<sequence length="216" mass="23833">MKLALIVLGGLALLVVAGAAFVVYAQDVEMPEYRLVEQDGPYEVRDYPAMVVAEVGRPGARRDALRAGFGSLARYIFASERPGPKIAMTAPVTQQRRERIPMTAPVIQSQGTGGDWTVRFIMPSKYSLADLPEPVGDGVRLEEVPAQRRAALRFTGKASDEVMAEKEAALREWLVKHDLQATGPAVYAYYDGPMTPWFLRRYEVLIDIAGGHRQAD</sequence>
<dbReference type="KEGG" id="tmb:Thimo_2737"/>
<protein>
    <submittedName>
        <fullName evidence="1">SOUL heme-binding protein</fullName>
    </submittedName>
</protein>
<dbReference type="eggNOG" id="COG3449">
    <property type="taxonomic scope" value="Bacteria"/>
</dbReference>
<dbReference type="Pfam" id="PF04832">
    <property type="entry name" value="SOUL"/>
    <property type="match status" value="1"/>
</dbReference>
<evidence type="ECO:0000313" key="2">
    <source>
        <dbReference type="Proteomes" id="UP000010816"/>
    </source>
</evidence>
<dbReference type="InterPro" id="IPR011256">
    <property type="entry name" value="Reg_factor_effector_dom_sf"/>
</dbReference>
<dbReference type="Gene3D" id="3.20.80.10">
    <property type="entry name" value="Regulatory factor, effector binding domain"/>
    <property type="match status" value="1"/>
</dbReference>
<name>L0H056_9GAMM</name>
<accession>L0H056</accession>
<dbReference type="PATRIC" id="fig|765912.4.peg.2683"/>
<gene>
    <name evidence="1" type="ORF">Thimo_2737</name>
</gene>
<dbReference type="RefSeq" id="WP_015281579.1">
    <property type="nucleotide sequence ID" value="NC_019940.1"/>
</dbReference>
<dbReference type="PANTHER" id="PTHR11220:SF58">
    <property type="entry name" value="SOUL HEME-BINDING FAMILY PROTEIN"/>
    <property type="match status" value="1"/>
</dbReference>
<dbReference type="Proteomes" id="UP000010816">
    <property type="component" value="Chromosome"/>
</dbReference>
<dbReference type="HOGENOM" id="CLU_068699_0_1_6"/>